<dbReference type="PANTHER" id="PTHR43630">
    <property type="entry name" value="POLY-BETA-1,6-N-ACETYL-D-GLUCOSAMINE SYNTHASE"/>
    <property type="match status" value="1"/>
</dbReference>
<feature type="transmembrane region" description="Helical" evidence="4">
    <location>
        <begin position="454"/>
        <end position="477"/>
    </location>
</feature>
<feature type="transmembrane region" description="Helical" evidence="4">
    <location>
        <begin position="430"/>
        <end position="448"/>
    </location>
</feature>
<evidence type="ECO:0000259" key="5">
    <source>
        <dbReference type="Pfam" id="PF00535"/>
    </source>
</evidence>
<dbReference type="SUPFAM" id="SSF53448">
    <property type="entry name" value="Nucleotide-diphospho-sugar transferases"/>
    <property type="match status" value="1"/>
</dbReference>
<keyword evidence="4" id="KW-0812">Transmembrane</keyword>
<dbReference type="InterPro" id="IPR001173">
    <property type="entry name" value="Glyco_trans_2-like"/>
</dbReference>
<keyword evidence="2" id="KW-0328">Glycosyltransferase</keyword>
<reference evidence="6 7" key="1">
    <citation type="submission" date="2018-08" db="EMBL/GenBank/DDBJ databases">
        <title>Lysobacter soli KCTC 22011, whole genome shotgun sequence.</title>
        <authorList>
            <person name="Zhang X."/>
            <person name="Feng G."/>
            <person name="Zhu H."/>
        </authorList>
    </citation>
    <scope>NUCLEOTIDE SEQUENCE [LARGE SCALE GENOMIC DNA]</scope>
    <source>
        <strain evidence="6 7">KCTC 22011</strain>
    </source>
</reference>
<evidence type="ECO:0000256" key="3">
    <source>
        <dbReference type="ARBA" id="ARBA00022679"/>
    </source>
</evidence>
<evidence type="ECO:0000313" key="6">
    <source>
        <dbReference type="EMBL" id="RDY69806.1"/>
    </source>
</evidence>
<dbReference type="GO" id="GO:0016757">
    <property type="term" value="F:glycosyltransferase activity"/>
    <property type="evidence" value="ECO:0007669"/>
    <property type="project" value="UniProtKB-KW"/>
</dbReference>
<comment type="caution">
    <text evidence="6">The sequence shown here is derived from an EMBL/GenBank/DDBJ whole genome shotgun (WGS) entry which is preliminary data.</text>
</comment>
<protein>
    <submittedName>
        <fullName evidence="6">Glycosyltransferase family 2 protein</fullName>
    </submittedName>
</protein>
<evidence type="ECO:0000313" key="7">
    <source>
        <dbReference type="Proteomes" id="UP000256829"/>
    </source>
</evidence>
<dbReference type="EMBL" id="QTJR01000001">
    <property type="protein sequence ID" value="RDY69806.1"/>
    <property type="molecule type" value="Genomic_DNA"/>
</dbReference>
<sequence length="486" mass="53252">MPAATDLRPADRLARTARRTRWRTRVARRATARLPAPARVRARAEQTPAFRYVAAASSRHAQPLARRFRRAGALARLARTLDAGAACRARAAQARARQRRLPAPARAPAVNAAVLFWLCIALVAWAYAGYPLLAALLARRYGHAPFQNDADCEHVTVVVAAFDEEARIAARVRDILEQDYPADRLQVLVVSDGSRDGTARAAANIDDERVRVLDLPHNVGKAAALTLALHQVDTPLVAFTDVRQRFSPGALRTLCAPFADPSVGAVSGELVIAAADHGTGEGVGLYWRMEKRLRSDEARLGWLHGVSGSIHALRRALFVAIPAGTVLDDMWMPLQVLRSGHRVWMAREALAFDRASHSVDEEFQRKLRTLAGNWQLIRRLPWLANPFANPVFFAWFSHKFLRLLVPWALLVALAASAFAGGALYRTLFGLQLLAYAGALGGLVVPRIAARLPLLPAASSFVMLNFAALLSLPASLAMDPSRLWKKH</sequence>
<dbReference type="CDD" id="cd06439">
    <property type="entry name" value="CESA_like_1"/>
    <property type="match status" value="1"/>
</dbReference>
<name>A0A3D8VK93_9GAMM</name>
<dbReference type="Proteomes" id="UP000256829">
    <property type="component" value="Unassembled WGS sequence"/>
</dbReference>
<dbReference type="Pfam" id="PF00535">
    <property type="entry name" value="Glycos_transf_2"/>
    <property type="match status" value="1"/>
</dbReference>
<gene>
    <name evidence="6" type="ORF">DX912_01855</name>
</gene>
<feature type="transmembrane region" description="Helical" evidence="4">
    <location>
        <begin position="404"/>
        <end position="423"/>
    </location>
</feature>
<evidence type="ECO:0000256" key="1">
    <source>
        <dbReference type="ARBA" id="ARBA00006739"/>
    </source>
</evidence>
<feature type="domain" description="Glycosyltransferase 2-like" evidence="5">
    <location>
        <begin position="156"/>
        <end position="318"/>
    </location>
</feature>
<feature type="transmembrane region" description="Helical" evidence="4">
    <location>
        <begin position="114"/>
        <end position="138"/>
    </location>
</feature>
<evidence type="ECO:0000256" key="2">
    <source>
        <dbReference type="ARBA" id="ARBA00022676"/>
    </source>
</evidence>
<keyword evidence="3 6" id="KW-0808">Transferase</keyword>
<dbReference type="AlphaFoldDB" id="A0A3D8VK93"/>
<keyword evidence="4" id="KW-1133">Transmembrane helix</keyword>
<comment type="similarity">
    <text evidence="1">Belongs to the glycosyltransferase 2 family.</text>
</comment>
<evidence type="ECO:0000256" key="4">
    <source>
        <dbReference type="SAM" id="Phobius"/>
    </source>
</evidence>
<dbReference type="InterPro" id="IPR029044">
    <property type="entry name" value="Nucleotide-diphossugar_trans"/>
</dbReference>
<dbReference type="Gene3D" id="3.90.550.10">
    <property type="entry name" value="Spore Coat Polysaccharide Biosynthesis Protein SpsA, Chain A"/>
    <property type="match status" value="1"/>
</dbReference>
<proteinExistence type="inferred from homology"/>
<accession>A0A3D8VK93</accession>
<keyword evidence="7" id="KW-1185">Reference proteome</keyword>
<keyword evidence="4" id="KW-0472">Membrane</keyword>
<dbReference type="PANTHER" id="PTHR43630:SF1">
    <property type="entry name" value="POLY-BETA-1,6-N-ACETYL-D-GLUCOSAMINE SYNTHASE"/>
    <property type="match status" value="1"/>
</dbReference>
<organism evidence="6 7">
    <name type="scientific">Lysobacter soli</name>
    <dbReference type="NCBI Taxonomy" id="453783"/>
    <lineage>
        <taxon>Bacteria</taxon>
        <taxon>Pseudomonadati</taxon>
        <taxon>Pseudomonadota</taxon>
        <taxon>Gammaproteobacteria</taxon>
        <taxon>Lysobacterales</taxon>
        <taxon>Lysobacteraceae</taxon>
        <taxon>Lysobacter</taxon>
    </lineage>
</organism>